<proteinExistence type="predicted"/>
<reference evidence="2 3" key="1">
    <citation type="journal article" date="2004" name="Science">
        <title>The genome of the diatom Thalassiosira pseudonana: ecology, evolution, and metabolism.</title>
        <authorList>
            <person name="Armbrust E.V."/>
            <person name="Berges J.A."/>
            <person name="Bowler C."/>
            <person name="Green B.R."/>
            <person name="Martinez D."/>
            <person name="Putnam N.H."/>
            <person name="Zhou S."/>
            <person name="Allen A.E."/>
            <person name="Apt K.E."/>
            <person name="Bechner M."/>
            <person name="Brzezinski M.A."/>
            <person name="Chaal B.K."/>
            <person name="Chiovitti A."/>
            <person name="Davis A.K."/>
            <person name="Demarest M.S."/>
            <person name="Detter J.C."/>
            <person name="Glavina T."/>
            <person name="Goodstein D."/>
            <person name="Hadi M.Z."/>
            <person name="Hellsten U."/>
            <person name="Hildebrand M."/>
            <person name="Jenkins B.D."/>
            <person name="Jurka J."/>
            <person name="Kapitonov V.V."/>
            <person name="Kroger N."/>
            <person name="Lau W.W."/>
            <person name="Lane T.W."/>
            <person name="Larimer F.W."/>
            <person name="Lippmeier J.C."/>
            <person name="Lucas S."/>
            <person name="Medina M."/>
            <person name="Montsant A."/>
            <person name="Obornik M."/>
            <person name="Parker M.S."/>
            <person name="Palenik B."/>
            <person name="Pazour G.J."/>
            <person name="Richardson P.M."/>
            <person name="Rynearson T.A."/>
            <person name="Saito M.A."/>
            <person name="Schwartz D.C."/>
            <person name="Thamatrakoln K."/>
            <person name="Valentin K."/>
            <person name="Vardi A."/>
            <person name="Wilkerson F.P."/>
            <person name="Rokhsar D.S."/>
        </authorList>
    </citation>
    <scope>NUCLEOTIDE SEQUENCE [LARGE SCALE GENOMIC DNA]</scope>
    <source>
        <strain evidence="2 3">CCMP1335</strain>
    </source>
</reference>
<organism evidence="2 3">
    <name type="scientific">Thalassiosira pseudonana</name>
    <name type="common">Marine diatom</name>
    <name type="synonym">Cyclotella nana</name>
    <dbReference type="NCBI Taxonomy" id="35128"/>
    <lineage>
        <taxon>Eukaryota</taxon>
        <taxon>Sar</taxon>
        <taxon>Stramenopiles</taxon>
        <taxon>Ochrophyta</taxon>
        <taxon>Bacillariophyta</taxon>
        <taxon>Coscinodiscophyceae</taxon>
        <taxon>Thalassiosirophycidae</taxon>
        <taxon>Thalassiosirales</taxon>
        <taxon>Thalassiosiraceae</taxon>
        <taxon>Thalassiosira</taxon>
    </lineage>
</organism>
<evidence type="ECO:0000313" key="3">
    <source>
        <dbReference type="Proteomes" id="UP000001449"/>
    </source>
</evidence>
<dbReference type="EMBL" id="CP001160">
    <property type="protein sequence ID" value="ACI64520.1"/>
    <property type="molecule type" value="Genomic_DNA"/>
</dbReference>
<dbReference type="GeneID" id="7449221"/>
<keyword evidence="1" id="KW-0472">Membrane</keyword>
<accession>B5YMU7</accession>
<dbReference type="RefSeq" id="XP_002295803.1">
    <property type="nucleotide sequence ID" value="XM_002295767.1"/>
</dbReference>
<name>B5YMU7_THAPS</name>
<evidence type="ECO:0000256" key="1">
    <source>
        <dbReference type="SAM" id="Phobius"/>
    </source>
</evidence>
<sequence>MAYTCRVLISAFNAAVVAIAFVASFSCSVAAFGVEHHRHQPSAVWKHTRIRGGSRLDSNYISPRPFAQSIHCASTTSPTRHSDAITSRRSTVSLSMVRNIDLPEALVFYGMESIIQPSVDCTNDDTKQATTLILRPGIARLLKECQEVGTSALILSETESIDEGSLKQRFLDAWEHSFIESSKNSGKSQSSTTGGNIKELMSDDTPVINFRCLSSTFTTPPSSINKEEEESAEFIDDPFYNLQRNGKSPSPAFLLDSLNSVVVDPRGFGGSSGFARGQWIEPRRSPLPARTVVFIAGDWSIGEQDKVSTDDISWLINAQEEDTEQPTVQDRCAASRAAGCRIIYLEQSTDDSQRQQHITVKENTNTMSLCDAVLMSYGNDNPRDLQPVTLDAISTPGEYWLNPPMSRDDEGNNVSPDDVVKWFRAERKMEEIVGDAECTVVGDAVVEEEDQLSDEEMEKILADLDVI</sequence>
<keyword evidence="3" id="KW-1185">Reference proteome</keyword>
<feature type="transmembrane region" description="Helical" evidence="1">
    <location>
        <begin position="12"/>
        <end position="34"/>
    </location>
</feature>
<dbReference type="PROSITE" id="PS51257">
    <property type="entry name" value="PROKAR_LIPOPROTEIN"/>
    <property type="match status" value="1"/>
</dbReference>
<dbReference type="KEGG" id="tps:THAPS_6914"/>
<dbReference type="HOGENOM" id="CLU_585967_0_0_1"/>
<reference evidence="2 3" key="2">
    <citation type="journal article" date="2008" name="Nature">
        <title>The Phaeodactylum genome reveals the evolutionary history of diatom genomes.</title>
        <authorList>
            <person name="Bowler C."/>
            <person name="Allen A.E."/>
            <person name="Badger J.H."/>
            <person name="Grimwood J."/>
            <person name="Jabbari K."/>
            <person name="Kuo A."/>
            <person name="Maheswari U."/>
            <person name="Martens C."/>
            <person name="Maumus F."/>
            <person name="Otillar R.P."/>
            <person name="Rayko E."/>
            <person name="Salamov A."/>
            <person name="Vandepoele K."/>
            <person name="Beszteri B."/>
            <person name="Gruber A."/>
            <person name="Heijde M."/>
            <person name="Katinka M."/>
            <person name="Mock T."/>
            <person name="Valentin K."/>
            <person name="Verret F."/>
            <person name="Berges J.A."/>
            <person name="Brownlee C."/>
            <person name="Cadoret J.P."/>
            <person name="Chiovitti A."/>
            <person name="Choi C.J."/>
            <person name="Coesel S."/>
            <person name="De Martino A."/>
            <person name="Detter J.C."/>
            <person name="Durkin C."/>
            <person name="Falciatore A."/>
            <person name="Fournet J."/>
            <person name="Haruta M."/>
            <person name="Huysman M.J."/>
            <person name="Jenkins B.D."/>
            <person name="Jiroutova K."/>
            <person name="Jorgensen R.E."/>
            <person name="Joubert Y."/>
            <person name="Kaplan A."/>
            <person name="Kroger N."/>
            <person name="Kroth P.G."/>
            <person name="La Roche J."/>
            <person name="Lindquist E."/>
            <person name="Lommer M."/>
            <person name="Martin-Jezequel V."/>
            <person name="Lopez P.J."/>
            <person name="Lucas S."/>
            <person name="Mangogna M."/>
            <person name="McGinnis K."/>
            <person name="Medlin L.K."/>
            <person name="Montsant A."/>
            <person name="Oudot-Le Secq M.P."/>
            <person name="Napoli C."/>
            <person name="Obornik M."/>
            <person name="Parker M.S."/>
            <person name="Petit J.L."/>
            <person name="Porcel B.M."/>
            <person name="Poulsen N."/>
            <person name="Robison M."/>
            <person name="Rychlewski L."/>
            <person name="Rynearson T.A."/>
            <person name="Schmutz J."/>
            <person name="Shapiro H."/>
            <person name="Siaut M."/>
            <person name="Stanley M."/>
            <person name="Sussman M.R."/>
            <person name="Taylor A.R."/>
            <person name="Vardi A."/>
            <person name="von Dassow P."/>
            <person name="Vyverman W."/>
            <person name="Willis A."/>
            <person name="Wyrwicz L.S."/>
            <person name="Rokhsar D.S."/>
            <person name="Weissenbach J."/>
            <person name="Armbrust E.V."/>
            <person name="Green B.R."/>
            <person name="Van de Peer Y."/>
            <person name="Grigoriev I.V."/>
        </authorList>
    </citation>
    <scope>NUCLEOTIDE SEQUENCE [LARGE SCALE GENOMIC DNA]</scope>
    <source>
        <strain evidence="2 3">CCMP1335</strain>
    </source>
</reference>
<keyword evidence="1" id="KW-0812">Transmembrane</keyword>
<protein>
    <submittedName>
        <fullName evidence="2">Uncharacterized protein</fullName>
    </submittedName>
</protein>
<gene>
    <name evidence="2" type="ORF">THAPS_6914</name>
</gene>
<dbReference type="AlphaFoldDB" id="B5YMU7"/>
<dbReference type="Proteomes" id="UP000001449">
    <property type="component" value="Chromosome 7"/>
</dbReference>
<evidence type="ECO:0000313" key="2">
    <source>
        <dbReference type="EMBL" id="ACI64520.1"/>
    </source>
</evidence>
<dbReference type="InParanoid" id="B5YMU7"/>
<keyword evidence="1" id="KW-1133">Transmembrane helix</keyword>
<dbReference type="PaxDb" id="35128-Thaps6914"/>
<dbReference type="eggNOG" id="ENOG502T0A7">
    <property type="taxonomic scope" value="Eukaryota"/>
</dbReference>